<gene>
    <name evidence="1" type="ORF">EOT10_26695</name>
</gene>
<dbReference type="InterPro" id="IPR036388">
    <property type="entry name" value="WH-like_DNA-bd_sf"/>
</dbReference>
<evidence type="ECO:0000313" key="1">
    <source>
        <dbReference type="EMBL" id="RVU20924.1"/>
    </source>
</evidence>
<evidence type="ECO:0000313" key="2">
    <source>
        <dbReference type="Proteomes" id="UP000283128"/>
    </source>
</evidence>
<dbReference type="Proteomes" id="UP000283128">
    <property type="component" value="Unassembled WGS sequence"/>
</dbReference>
<comment type="caution">
    <text evidence="1">The sequence shown here is derived from an EMBL/GenBank/DDBJ whole genome shotgun (WGS) entry which is preliminary data.</text>
</comment>
<dbReference type="Gene3D" id="1.10.10.10">
    <property type="entry name" value="Winged helix-like DNA-binding domain superfamily/Winged helix DNA-binding domain"/>
    <property type="match status" value="1"/>
</dbReference>
<dbReference type="EMBL" id="RZYA01000014">
    <property type="protein sequence ID" value="RVU20924.1"/>
    <property type="molecule type" value="Genomic_DNA"/>
</dbReference>
<keyword evidence="2" id="KW-1185">Reference proteome</keyword>
<dbReference type="AlphaFoldDB" id="A0A437PFN9"/>
<organism evidence="1 2">
    <name type="scientific">Streptomyces antnestii</name>
    <dbReference type="NCBI Taxonomy" id="2494256"/>
    <lineage>
        <taxon>Bacteria</taxon>
        <taxon>Bacillati</taxon>
        <taxon>Actinomycetota</taxon>
        <taxon>Actinomycetes</taxon>
        <taxon>Kitasatosporales</taxon>
        <taxon>Streptomycetaceae</taxon>
        <taxon>Streptomyces</taxon>
    </lineage>
</organism>
<dbReference type="OrthoDB" id="3697068at2"/>
<accession>A0A437PFN9</accession>
<dbReference type="InterPro" id="IPR036390">
    <property type="entry name" value="WH_DNA-bd_sf"/>
</dbReference>
<dbReference type="RefSeq" id="WP_127830878.1">
    <property type="nucleotide sequence ID" value="NZ_RZYA01000014.1"/>
</dbReference>
<dbReference type="SUPFAM" id="SSF46785">
    <property type="entry name" value="Winged helix' DNA-binding domain"/>
    <property type="match status" value="1"/>
</dbReference>
<reference evidence="1 2" key="1">
    <citation type="submission" date="2019-01" db="EMBL/GenBank/DDBJ databases">
        <title>Genome sequences of Streptomyces and Rhizobium isolates collected from root and soil.</title>
        <authorList>
            <person name="Chhettri S."/>
            <person name="Sevigny J.L."/>
            <person name="Sen A."/>
            <person name="Ennis N."/>
            <person name="Tisa L."/>
        </authorList>
    </citation>
    <scope>NUCLEOTIDE SEQUENCE [LARGE SCALE GENOMIC DNA]</scope>
    <source>
        <strain evidence="1 2">San01</strain>
    </source>
</reference>
<proteinExistence type="predicted"/>
<sequence length="154" mass="17329">MTDLTQLPDVREQRPLGYWLKHIDGAIEESMGRLFATDGLNRRGWQVLNTISYAPITIAELDETLAAFLSTDEPTLRPYVDRFIERGWAHAADDGSVALTGEGRRGHQRVSEQVGALRVRMMECLSSEEHTVLMELLQRVATHLDALPVETPCQ</sequence>
<protein>
    <submittedName>
        <fullName evidence="1">MarR family transcriptional regulator</fullName>
    </submittedName>
</protein>
<name>A0A437PFN9_9ACTN</name>